<dbReference type="InterPro" id="IPR004839">
    <property type="entry name" value="Aminotransferase_I/II_large"/>
</dbReference>
<dbReference type="SUPFAM" id="SSF53383">
    <property type="entry name" value="PLP-dependent transferases"/>
    <property type="match status" value="1"/>
</dbReference>
<organism evidence="5 6">
    <name type="scientific">Saccharibacter floricola DSM 15669</name>
    <dbReference type="NCBI Taxonomy" id="1123227"/>
    <lineage>
        <taxon>Bacteria</taxon>
        <taxon>Pseudomonadati</taxon>
        <taxon>Pseudomonadota</taxon>
        <taxon>Alphaproteobacteria</taxon>
        <taxon>Acetobacterales</taxon>
        <taxon>Acetobacteraceae</taxon>
        <taxon>Saccharibacter</taxon>
    </lineage>
</organism>
<evidence type="ECO:0000313" key="6">
    <source>
        <dbReference type="Proteomes" id="UP001062901"/>
    </source>
</evidence>
<dbReference type="RefSeq" id="WP_018980739.1">
    <property type="nucleotide sequence ID" value="NZ_BAQD01000014.1"/>
</dbReference>
<proteinExistence type="predicted"/>
<dbReference type="Gene3D" id="3.40.640.10">
    <property type="entry name" value="Type I PLP-dependent aspartate aminotransferase-like (Major domain)"/>
    <property type="match status" value="1"/>
</dbReference>
<keyword evidence="6" id="KW-1185">Reference proteome</keyword>
<protein>
    <submittedName>
        <fullName evidence="5">8-amino-7-oxononanoate synthase</fullName>
    </submittedName>
</protein>
<gene>
    <name evidence="5" type="ORF">AA15669_1046</name>
</gene>
<feature type="domain" description="Aminotransferase class I/classII large" evidence="4">
    <location>
        <begin position="41"/>
        <end position="380"/>
    </location>
</feature>
<evidence type="ECO:0000256" key="2">
    <source>
        <dbReference type="ARBA" id="ARBA00022679"/>
    </source>
</evidence>
<evidence type="ECO:0000256" key="1">
    <source>
        <dbReference type="ARBA" id="ARBA00001933"/>
    </source>
</evidence>
<keyword evidence="2" id="KW-0808">Transferase</keyword>
<comment type="caution">
    <text evidence="5">The sequence shown here is derived from an EMBL/GenBank/DDBJ whole genome shotgun (WGS) entry which is preliminary data.</text>
</comment>
<dbReference type="InterPro" id="IPR015421">
    <property type="entry name" value="PyrdxlP-dep_Trfase_major"/>
</dbReference>
<dbReference type="PANTHER" id="PTHR13693:SF100">
    <property type="entry name" value="8-AMINO-7-OXONONANOATE SYNTHASE"/>
    <property type="match status" value="1"/>
</dbReference>
<dbReference type="Gene3D" id="3.90.1150.10">
    <property type="entry name" value="Aspartate Aminotransferase, domain 1"/>
    <property type="match status" value="1"/>
</dbReference>
<evidence type="ECO:0000313" key="5">
    <source>
        <dbReference type="EMBL" id="GBQ06687.1"/>
    </source>
</evidence>
<dbReference type="InterPro" id="IPR015422">
    <property type="entry name" value="PyrdxlP-dep_Trfase_small"/>
</dbReference>
<sequence>MSLLDQALHGALARRDRNHTRRHLTAVSRQGLLSERRGRALIDVSSNDTLGLSDHPLLCQRAAQWAETYGTGARASRLVTGTLDLHLQLEDTIAAFKQSEAALLFATGWQANASILPALCALSKQETGHPARVFMDKLNHASLHQGCLSAGIRQIRFRHNDLAHLEEQLNRHNDKEGLAFIITESVFSMDGDRADLAGLRQLADRFNAFLYVDEAHATGVFGSHGQGLSTGLADITLSTASKALGGMGAFVTGSRALCDYLLNHASGFIYSTALPPAVLGALDAALEVVPTLDDARTSLLNKAEQFRTIMQKAGWCTGASSTHIVPLLVGESHDALALAQILEDEGFLAMAIRPPTVPPHTARLRLSFDTRLTDDVLDRLTVLLTRHVPKTRPACP</sequence>
<dbReference type="Proteomes" id="UP001062901">
    <property type="component" value="Unassembled WGS sequence"/>
</dbReference>
<name>A0ABQ0NYK4_9PROT</name>
<dbReference type="Pfam" id="PF00155">
    <property type="entry name" value="Aminotran_1_2"/>
    <property type="match status" value="1"/>
</dbReference>
<dbReference type="PANTHER" id="PTHR13693">
    <property type="entry name" value="CLASS II AMINOTRANSFERASE/8-AMINO-7-OXONONANOATE SYNTHASE"/>
    <property type="match status" value="1"/>
</dbReference>
<evidence type="ECO:0000256" key="3">
    <source>
        <dbReference type="ARBA" id="ARBA00022898"/>
    </source>
</evidence>
<dbReference type="InterPro" id="IPR050087">
    <property type="entry name" value="AON_synthase_class-II"/>
</dbReference>
<accession>A0ABQ0NYK4</accession>
<dbReference type="EMBL" id="BAQD01000014">
    <property type="protein sequence ID" value="GBQ06687.1"/>
    <property type="molecule type" value="Genomic_DNA"/>
</dbReference>
<evidence type="ECO:0000259" key="4">
    <source>
        <dbReference type="Pfam" id="PF00155"/>
    </source>
</evidence>
<keyword evidence="3" id="KW-0663">Pyridoxal phosphate</keyword>
<reference evidence="5" key="1">
    <citation type="submission" date="2013-04" db="EMBL/GenBank/DDBJ databases">
        <title>The genome sequencing project of 58 acetic acid bacteria.</title>
        <authorList>
            <person name="Okamoto-Kainuma A."/>
            <person name="Ishikawa M."/>
            <person name="Umino S."/>
            <person name="Koizumi Y."/>
            <person name="Shiwa Y."/>
            <person name="Yoshikawa H."/>
            <person name="Matsutani M."/>
            <person name="Matsushita K."/>
        </authorList>
    </citation>
    <scope>NUCLEOTIDE SEQUENCE</scope>
    <source>
        <strain evidence="5">DSM 15669</strain>
    </source>
</reference>
<dbReference type="InterPro" id="IPR015424">
    <property type="entry name" value="PyrdxlP-dep_Trfase"/>
</dbReference>
<comment type="cofactor">
    <cofactor evidence="1">
        <name>pyridoxal 5'-phosphate</name>
        <dbReference type="ChEBI" id="CHEBI:597326"/>
    </cofactor>
</comment>